<sequence>MSSSYCCYEAHHRAWILLCFAIAVSLSPHMLLPKTFPSTVAINTDMANLLPADIWRYIMLSGLSTADIICMGRVCRLLHSVSLSPHLWRMRWVLTFGNVKPDSTPSSPSESPKLDNEYDLDDLLKSFDEEESLQSETHHWRHYYLQRMDAFYKRYMDHLKQESPSPIRGSESSWIWAGTNDNLIRPGQINIIRGQIWVKTTIDTPTRNILLRLLMFHGPYNPTRDKKVFFDIKIPHSSMAWPKECEGLFWNTIPAGKLWKVPFRYEMKAMDIPDTTVGIDYGNYSECYLRASLESMIPLGAPKVSAFPMKVRQIDALRLLEDA</sequence>
<reference evidence="1 2" key="1">
    <citation type="journal article" date="2018" name="Genome Biol. Evol.">
        <title>Multiple Roots of Fruiting Body Formation in Amoebozoa.</title>
        <authorList>
            <person name="Hillmann F."/>
            <person name="Forbes G."/>
            <person name="Novohradska S."/>
            <person name="Ferling I."/>
            <person name="Riege K."/>
            <person name="Groth M."/>
            <person name="Westermann M."/>
            <person name="Marz M."/>
            <person name="Spaller T."/>
            <person name="Winckler T."/>
            <person name="Schaap P."/>
            <person name="Glockner G."/>
        </authorList>
    </citation>
    <scope>NUCLEOTIDE SEQUENCE [LARGE SCALE GENOMIC DNA]</scope>
    <source>
        <strain evidence="1 2">Jena</strain>
    </source>
</reference>
<dbReference type="SUPFAM" id="SSF81383">
    <property type="entry name" value="F-box domain"/>
    <property type="match status" value="1"/>
</dbReference>
<accession>A0A2P6MQH5</accession>
<protein>
    <recommendedName>
        <fullName evidence="3">F-box domain-containing protein</fullName>
    </recommendedName>
</protein>
<dbReference type="InParanoid" id="A0A2P6MQH5"/>
<keyword evidence="2" id="KW-1185">Reference proteome</keyword>
<dbReference type="EMBL" id="MDYQ01000520">
    <property type="protein sequence ID" value="PRP73958.1"/>
    <property type="molecule type" value="Genomic_DNA"/>
</dbReference>
<dbReference type="AlphaFoldDB" id="A0A2P6MQH5"/>
<gene>
    <name evidence="1" type="ORF">PROFUN_08151</name>
</gene>
<evidence type="ECO:0000313" key="2">
    <source>
        <dbReference type="Proteomes" id="UP000241769"/>
    </source>
</evidence>
<organism evidence="1 2">
    <name type="scientific">Planoprotostelium fungivorum</name>
    <dbReference type="NCBI Taxonomy" id="1890364"/>
    <lineage>
        <taxon>Eukaryota</taxon>
        <taxon>Amoebozoa</taxon>
        <taxon>Evosea</taxon>
        <taxon>Variosea</taxon>
        <taxon>Cavosteliida</taxon>
        <taxon>Cavosteliaceae</taxon>
        <taxon>Planoprotostelium</taxon>
    </lineage>
</organism>
<name>A0A2P6MQH5_9EUKA</name>
<evidence type="ECO:0000313" key="1">
    <source>
        <dbReference type="EMBL" id="PRP73958.1"/>
    </source>
</evidence>
<proteinExistence type="predicted"/>
<dbReference type="InterPro" id="IPR036047">
    <property type="entry name" value="F-box-like_dom_sf"/>
</dbReference>
<comment type="caution">
    <text evidence="1">The sequence shown here is derived from an EMBL/GenBank/DDBJ whole genome shotgun (WGS) entry which is preliminary data.</text>
</comment>
<dbReference type="Proteomes" id="UP000241769">
    <property type="component" value="Unassembled WGS sequence"/>
</dbReference>
<evidence type="ECO:0008006" key="3">
    <source>
        <dbReference type="Google" id="ProtNLM"/>
    </source>
</evidence>
<dbReference type="Gene3D" id="1.20.1280.50">
    <property type="match status" value="1"/>
</dbReference>